<dbReference type="InterPro" id="IPR004254">
    <property type="entry name" value="AdipoR/HlyIII-related"/>
</dbReference>
<sequence>MALKKWKISYREEEHWNTGTHLLGILLGILGGIFMIQKVEGTDALTRLSVWIYSASVIILFAASTIYHAVAHPRIKRRLRVLDHISIYLLIAGTYTPVALITLRDGSGWWLFGAVWGMALFGTILKLFFTGRFEIFSLLLYLLMGWLVVIDLRDLLAHLNPEGKYLLMAGGAFYTVGILFYAIRKIPFNHMIWHFFVLGGAICHWWFIYLDILP</sequence>
<feature type="transmembrane region" description="Helical" evidence="7">
    <location>
        <begin position="165"/>
        <end position="183"/>
    </location>
</feature>
<evidence type="ECO:0000256" key="1">
    <source>
        <dbReference type="ARBA" id="ARBA00004651"/>
    </source>
</evidence>
<evidence type="ECO:0000313" key="8">
    <source>
        <dbReference type="EMBL" id="MCO5723768.1"/>
    </source>
</evidence>
<dbReference type="PANTHER" id="PTHR20855">
    <property type="entry name" value="ADIPOR/PROGESTIN RECEPTOR-RELATED"/>
    <property type="match status" value="1"/>
</dbReference>
<dbReference type="NCBIfam" id="TIGR01065">
    <property type="entry name" value="hlyIII"/>
    <property type="match status" value="1"/>
</dbReference>
<keyword evidence="6 7" id="KW-0472">Membrane</keyword>
<protein>
    <submittedName>
        <fullName evidence="8">Hemolysin III family protein</fullName>
    </submittedName>
</protein>
<comment type="caution">
    <text evidence="8">The sequence shown here is derived from an EMBL/GenBank/DDBJ whole genome shotgun (WGS) entry which is preliminary data.</text>
</comment>
<keyword evidence="4 7" id="KW-0812">Transmembrane</keyword>
<evidence type="ECO:0000313" key="9">
    <source>
        <dbReference type="Proteomes" id="UP001206312"/>
    </source>
</evidence>
<evidence type="ECO:0000256" key="7">
    <source>
        <dbReference type="SAM" id="Phobius"/>
    </source>
</evidence>
<feature type="transmembrane region" description="Helical" evidence="7">
    <location>
        <begin position="135"/>
        <end position="153"/>
    </location>
</feature>
<comment type="similarity">
    <text evidence="2">Belongs to the UPF0073 (Hly-III) family.</text>
</comment>
<accession>A0ABT1AUP2</accession>
<gene>
    <name evidence="8" type="ORF">NG653_02790</name>
</gene>
<feature type="transmembrane region" description="Helical" evidence="7">
    <location>
        <begin position="51"/>
        <end position="70"/>
    </location>
</feature>
<dbReference type="EMBL" id="JAMXIB010000001">
    <property type="protein sequence ID" value="MCO5723768.1"/>
    <property type="molecule type" value="Genomic_DNA"/>
</dbReference>
<dbReference type="Proteomes" id="UP001206312">
    <property type="component" value="Unassembled WGS sequence"/>
</dbReference>
<keyword evidence="5 7" id="KW-1133">Transmembrane helix</keyword>
<comment type="subcellular location">
    <subcellularLocation>
        <location evidence="1">Cell membrane</location>
        <topology evidence="1">Multi-pass membrane protein</topology>
    </subcellularLocation>
</comment>
<dbReference type="RefSeq" id="WP_252740134.1">
    <property type="nucleotide sequence ID" value="NZ_JAMXIB010000001.1"/>
</dbReference>
<keyword evidence="3" id="KW-1003">Cell membrane</keyword>
<dbReference type="Pfam" id="PF03006">
    <property type="entry name" value="HlyIII"/>
    <property type="match status" value="1"/>
</dbReference>
<evidence type="ECO:0000256" key="5">
    <source>
        <dbReference type="ARBA" id="ARBA00022989"/>
    </source>
</evidence>
<feature type="transmembrane region" description="Helical" evidence="7">
    <location>
        <begin position="21"/>
        <end position="39"/>
    </location>
</feature>
<evidence type="ECO:0000256" key="6">
    <source>
        <dbReference type="ARBA" id="ARBA00023136"/>
    </source>
</evidence>
<dbReference type="InterPro" id="IPR005744">
    <property type="entry name" value="Hy-lIII"/>
</dbReference>
<keyword evidence="9" id="KW-1185">Reference proteome</keyword>
<reference evidence="8 9" key="1">
    <citation type="submission" date="2022-06" db="EMBL/GenBank/DDBJ databases">
        <authorList>
            <person name="Xuan X."/>
        </authorList>
    </citation>
    <scope>NUCLEOTIDE SEQUENCE [LARGE SCALE GENOMIC DNA]</scope>
    <source>
        <strain evidence="8 9">2V75</strain>
    </source>
</reference>
<name>A0ABT1AUP2_9FLAO</name>
<proteinExistence type="inferred from homology"/>
<feature type="transmembrane region" description="Helical" evidence="7">
    <location>
        <begin position="190"/>
        <end position="208"/>
    </location>
</feature>
<feature type="transmembrane region" description="Helical" evidence="7">
    <location>
        <begin position="109"/>
        <end position="128"/>
    </location>
</feature>
<evidence type="ECO:0000256" key="3">
    <source>
        <dbReference type="ARBA" id="ARBA00022475"/>
    </source>
</evidence>
<evidence type="ECO:0000256" key="4">
    <source>
        <dbReference type="ARBA" id="ARBA00022692"/>
    </source>
</evidence>
<organism evidence="8 9">
    <name type="scientific">Robiginitalea marina</name>
    <dbReference type="NCBI Taxonomy" id="2954105"/>
    <lineage>
        <taxon>Bacteria</taxon>
        <taxon>Pseudomonadati</taxon>
        <taxon>Bacteroidota</taxon>
        <taxon>Flavobacteriia</taxon>
        <taxon>Flavobacteriales</taxon>
        <taxon>Flavobacteriaceae</taxon>
        <taxon>Robiginitalea</taxon>
    </lineage>
</organism>
<feature type="transmembrane region" description="Helical" evidence="7">
    <location>
        <begin position="82"/>
        <end position="103"/>
    </location>
</feature>
<dbReference type="PANTHER" id="PTHR20855:SF3">
    <property type="entry name" value="LD03007P"/>
    <property type="match status" value="1"/>
</dbReference>
<evidence type="ECO:0000256" key="2">
    <source>
        <dbReference type="ARBA" id="ARBA00008488"/>
    </source>
</evidence>